<keyword evidence="6" id="KW-1185">Reference proteome</keyword>
<dbReference type="EMBL" id="JAKOGI010000612">
    <property type="protein sequence ID" value="KAJ8432342.1"/>
    <property type="molecule type" value="Genomic_DNA"/>
</dbReference>
<dbReference type="GO" id="GO:0000149">
    <property type="term" value="F:SNARE binding"/>
    <property type="evidence" value="ECO:0007669"/>
    <property type="project" value="TreeGrafter"/>
</dbReference>
<evidence type="ECO:0000256" key="2">
    <source>
        <dbReference type="ARBA" id="ARBA00022927"/>
    </source>
</evidence>
<feature type="domain" description="Vacuolar protein sorting-associated protein 54 N-terminal" evidence="4">
    <location>
        <begin position="129"/>
        <end position="242"/>
    </location>
</feature>
<evidence type="ECO:0000313" key="5">
    <source>
        <dbReference type="EMBL" id="KAJ8432342.1"/>
    </source>
</evidence>
<dbReference type="GO" id="GO:1990745">
    <property type="term" value="C:EARP complex"/>
    <property type="evidence" value="ECO:0007669"/>
    <property type="project" value="InterPro"/>
</dbReference>
<dbReference type="InterPro" id="IPR019515">
    <property type="entry name" value="VPS54_N"/>
</dbReference>
<evidence type="ECO:0000259" key="4">
    <source>
        <dbReference type="Pfam" id="PF10475"/>
    </source>
</evidence>
<evidence type="ECO:0000256" key="1">
    <source>
        <dbReference type="ARBA" id="ARBA00022448"/>
    </source>
</evidence>
<reference evidence="5" key="1">
    <citation type="submission" date="2022-04" db="EMBL/GenBank/DDBJ databases">
        <title>Carnegiea gigantea Genome sequencing and assembly v2.</title>
        <authorList>
            <person name="Copetti D."/>
            <person name="Sanderson M.J."/>
            <person name="Burquez A."/>
            <person name="Wojciechowski M.F."/>
        </authorList>
    </citation>
    <scope>NUCLEOTIDE SEQUENCE</scope>
    <source>
        <strain evidence="5">SGP5-SGP5p</strain>
        <tissue evidence="5">Aerial part</tissue>
    </source>
</reference>
<evidence type="ECO:0000313" key="6">
    <source>
        <dbReference type="Proteomes" id="UP001153076"/>
    </source>
</evidence>
<organism evidence="5 6">
    <name type="scientific">Carnegiea gigantea</name>
    <dbReference type="NCBI Taxonomy" id="171969"/>
    <lineage>
        <taxon>Eukaryota</taxon>
        <taxon>Viridiplantae</taxon>
        <taxon>Streptophyta</taxon>
        <taxon>Embryophyta</taxon>
        <taxon>Tracheophyta</taxon>
        <taxon>Spermatophyta</taxon>
        <taxon>Magnoliopsida</taxon>
        <taxon>eudicotyledons</taxon>
        <taxon>Gunneridae</taxon>
        <taxon>Pentapetalae</taxon>
        <taxon>Caryophyllales</taxon>
        <taxon>Cactineae</taxon>
        <taxon>Cactaceae</taxon>
        <taxon>Cactoideae</taxon>
        <taxon>Echinocereeae</taxon>
        <taxon>Carnegiea</taxon>
    </lineage>
</organism>
<dbReference type="OrthoDB" id="10263345at2759"/>
<keyword evidence="3" id="KW-0175">Coiled coil</keyword>
<keyword evidence="2" id="KW-0653">Protein transport</keyword>
<dbReference type="InterPro" id="IPR040047">
    <property type="entry name" value="VPS50"/>
</dbReference>
<dbReference type="Pfam" id="PF10475">
    <property type="entry name" value="Vps54_N"/>
    <property type="match status" value="2"/>
</dbReference>
<dbReference type="AlphaFoldDB" id="A0A9Q1Q7Z9"/>
<gene>
    <name evidence="5" type="ORF">Cgig2_021112</name>
</gene>
<dbReference type="GO" id="GO:0042147">
    <property type="term" value="P:retrograde transport, endosome to Golgi"/>
    <property type="evidence" value="ECO:0007669"/>
    <property type="project" value="InterPro"/>
</dbReference>
<dbReference type="PANTHER" id="PTHR13258:SF0">
    <property type="entry name" value="SYNDETIN"/>
    <property type="match status" value="1"/>
</dbReference>
<name>A0A9Q1Q7Z9_9CARY</name>
<dbReference type="Proteomes" id="UP001153076">
    <property type="component" value="Unassembled WGS sequence"/>
</dbReference>
<accession>A0A9Q1Q7Z9</accession>
<comment type="caution">
    <text evidence="5">The sequence shown here is derived from an EMBL/GenBank/DDBJ whole genome shotgun (WGS) entry which is preliminary data.</text>
</comment>
<protein>
    <recommendedName>
        <fullName evidence="4">Vacuolar protein sorting-associated protein 54 N-terminal domain-containing protein</fullName>
    </recommendedName>
</protein>
<proteinExistence type="predicted"/>
<dbReference type="GO" id="GO:0015031">
    <property type="term" value="P:protein transport"/>
    <property type="evidence" value="ECO:0007669"/>
    <property type="project" value="UniProtKB-KW"/>
</dbReference>
<keyword evidence="1" id="KW-0813">Transport</keyword>
<dbReference type="PANTHER" id="PTHR13258">
    <property type="entry name" value="SYNDETIN"/>
    <property type="match status" value="1"/>
</dbReference>
<evidence type="ECO:0000256" key="3">
    <source>
        <dbReference type="ARBA" id="ARBA00023054"/>
    </source>
</evidence>
<feature type="domain" description="Vacuolar protein sorting-associated protein 54 N-terminal" evidence="4">
    <location>
        <begin position="423"/>
        <end position="483"/>
    </location>
</feature>
<dbReference type="GO" id="GO:0005829">
    <property type="term" value="C:cytosol"/>
    <property type="evidence" value="ECO:0007669"/>
    <property type="project" value="GOC"/>
</dbReference>
<sequence length="485" mass="52958">MQPGTSPLGQFSLSPLPFLYSINGELSSSTEGFDSSRVLFLASLWLFQGGGPMDLSKVGEKILSSVRSARSLGLLPSTSDRPEVPARVAAAAAIARALAALPPDQRLNLPSSSAELSSMYGSKPDGPIVEELEEQFYEEDFDPVLHMLEHIPSGEDELEYYENKATLRLAQLDMISARLSHHVMEHHEEMVRGMQLVKELERDVKIATVICMNGRRHLTSSMHEVSRDLIVTTNSKEKQALLRPTGCCPKCGIAGESAIFLRSFAAAVTSSPSNSPSRSSPSSLEDALPIINDVHRSEGGNEGLGVHLDVLCVLIDSSPPPHQLLTLDLLTLDLARFEAEILSSRNLPWVYDLFGPSTSIPFSPSPFFFVGNQGVQNWNVGLFRSLSCDLLLELNKDGVVMNIGPGCGPGKSTISDRVDYPCQDLLPVLGELRNALSMRKELEKLVDTGNFCKAFQVLSEYLQLLDTLSGVSAVQEMSRNVEVKY</sequence>
<dbReference type="GO" id="GO:0032456">
    <property type="term" value="P:endocytic recycling"/>
    <property type="evidence" value="ECO:0007669"/>
    <property type="project" value="InterPro"/>
</dbReference>